<reference evidence="2" key="1">
    <citation type="journal article" date="2019" name="Int. J. Syst. Evol. Microbiol.">
        <title>The Global Catalogue of Microorganisms (GCM) 10K type strain sequencing project: providing services to taxonomists for standard genome sequencing and annotation.</title>
        <authorList>
            <consortium name="The Broad Institute Genomics Platform"/>
            <consortium name="The Broad Institute Genome Sequencing Center for Infectious Disease"/>
            <person name="Wu L."/>
            <person name="Ma J."/>
        </authorList>
    </citation>
    <scope>NUCLEOTIDE SEQUENCE [LARGE SCALE GENOMIC DNA]</scope>
    <source>
        <strain evidence="2">CCUG 62952</strain>
    </source>
</reference>
<protein>
    <submittedName>
        <fullName evidence="1">SusD/RagB family nutrient-binding outer membrane lipoprotein</fullName>
    </submittedName>
</protein>
<dbReference type="RefSeq" id="WP_386402605.1">
    <property type="nucleotide sequence ID" value="NZ_JBHTJH010000001.1"/>
</dbReference>
<name>A0ABW3CSP4_9FLAO</name>
<proteinExistence type="predicted"/>
<keyword evidence="1" id="KW-0449">Lipoprotein</keyword>
<dbReference type="InterPro" id="IPR041662">
    <property type="entry name" value="SusD-like_2"/>
</dbReference>
<keyword evidence="2" id="KW-1185">Reference proteome</keyword>
<dbReference type="SUPFAM" id="SSF48452">
    <property type="entry name" value="TPR-like"/>
    <property type="match status" value="1"/>
</dbReference>
<dbReference type="Pfam" id="PF12771">
    <property type="entry name" value="SusD-like_2"/>
    <property type="match status" value="1"/>
</dbReference>
<gene>
    <name evidence="1" type="ORF">ACFQ1M_01140</name>
</gene>
<organism evidence="1 2">
    <name type="scientific">Sungkyunkwania multivorans</name>
    <dbReference type="NCBI Taxonomy" id="1173618"/>
    <lineage>
        <taxon>Bacteria</taxon>
        <taxon>Pseudomonadati</taxon>
        <taxon>Bacteroidota</taxon>
        <taxon>Flavobacteriia</taxon>
        <taxon>Flavobacteriales</taxon>
        <taxon>Flavobacteriaceae</taxon>
        <taxon>Sungkyunkwania</taxon>
    </lineage>
</organism>
<dbReference type="Gene3D" id="1.25.40.390">
    <property type="match status" value="1"/>
</dbReference>
<dbReference type="InterPro" id="IPR011990">
    <property type="entry name" value="TPR-like_helical_dom_sf"/>
</dbReference>
<dbReference type="Proteomes" id="UP001596978">
    <property type="component" value="Unassembled WGS sequence"/>
</dbReference>
<dbReference type="EMBL" id="JBHTJH010000001">
    <property type="protein sequence ID" value="MFD0860796.1"/>
    <property type="molecule type" value="Genomic_DNA"/>
</dbReference>
<dbReference type="PROSITE" id="PS51257">
    <property type="entry name" value="PROKAR_LIPOPROTEIN"/>
    <property type="match status" value="1"/>
</dbReference>
<evidence type="ECO:0000313" key="1">
    <source>
        <dbReference type="EMBL" id="MFD0860796.1"/>
    </source>
</evidence>
<sequence length="510" mass="56003">MKTLNKLLRIATVTGLICFTTISCENVLVNEDPNGTIIDDLSPEVVMPGAQTRPSQVFMTRMNQLGNTMIATWSGNAQQIQAPFFTEFSYQITPDFYDEIWDRMFVRASNLTNISNFSGAGNYDYFKAAAKILRAFYFQYLVDIYGDIPYTESHLRGDNLFPSYDDQEDIYRLLVDEVDEAIDLINNTDTATAIDMGGNDVMLNGDMTGWKKFGYTVKLRLLVRLMELAETDGATQTYIQEEFANLNGPDAIFLDLGEDVTINPGYSDESTRMNPFAETFGYDPGQFGNQASATVSNVTVGPTTFLVEFLDGTSNGVVDGRLSRLYTIRGGQTAIQGNTQGGPGQPSRLGLGLLSSPDQDGYIMTASESLFLQAEAVQRGYLTSGDAKTLFQDGIRASFDRLGASGVTTYLTNSDNVAGIGWDGSTDKIEAIITQKWIDLGGTNGLETWIEFNRTGYPSNMPLPELASEPTQPKRILYPTSEYSGNTANVSAFGQTTASAFNTSIFWDVN</sequence>
<evidence type="ECO:0000313" key="2">
    <source>
        <dbReference type="Proteomes" id="UP001596978"/>
    </source>
</evidence>
<accession>A0ABW3CSP4</accession>
<comment type="caution">
    <text evidence="1">The sequence shown here is derived from an EMBL/GenBank/DDBJ whole genome shotgun (WGS) entry which is preliminary data.</text>
</comment>